<keyword evidence="2" id="KW-1185">Reference proteome</keyword>
<evidence type="ECO:0000313" key="1">
    <source>
        <dbReference type="EMBL" id="KAF9994887.1"/>
    </source>
</evidence>
<protein>
    <submittedName>
        <fullName evidence="1">Uncharacterized protein</fullName>
    </submittedName>
</protein>
<evidence type="ECO:0000313" key="2">
    <source>
        <dbReference type="Proteomes" id="UP000749646"/>
    </source>
</evidence>
<dbReference type="EMBL" id="JAAAHW010001469">
    <property type="protein sequence ID" value="KAF9994887.1"/>
    <property type="molecule type" value="Genomic_DNA"/>
</dbReference>
<sequence>MFNPREAVLTSLIRLATEAGSAQQLYSNGAITQCIHLLQDIQKKVDCLTHQLEDLEGEQGHGGP</sequence>
<dbReference type="Proteomes" id="UP000749646">
    <property type="component" value="Unassembled WGS sequence"/>
</dbReference>
<accession>A0A9P6MED9</accession>
<name>A0A9P6MED9_9FUNG</name>
<feature type="non-terminal residue" evidence="1">
    <location>
        <position position="64"/>
    </location>
</feature>
<comment type="caution">
    <text evidence="1">The sequence shown here is derived from an EMBL/GenBank/DDBJ whole genome shotgun (WGS) entry which is preliminary data.</text>
</comment>
<dbReference type="AlphaFoldDB" id="A0A9P6MED9"/>
<proteinExistence type="predicted"/>
<reference evidence="1" key="1">
    <citation type="journal article" date="2020" name="Fungal Divers.">
        <title>Resolving the Mortierellaceae phylogeny through synthesis of multi-gene phylogenetics and phylogenomics.</title>
        <authorList>
            <person name="Vandepol N."/>
            <person name="Liber J."/>
            <person name="Desiro A."/>
            <person name="Na H."/>
            <person name="Kennedy M."/>
            <person name="Barry K."/>
            <person name="Grigoriev I.V."/>
            <person name="Miller A.N."/>
            <person name="O'Donnell K."/>
            <person name="Stajich J.E."/>
            <person name="Bonito G."/>
        </authorList>
    </citation>
    <scope>NUCLEOTIDE SEQUENCE</scope>
    <source>
        <strain evidence="1">MES-2147</strain>
    </source>
</reference>
<organism evidence="1 2">
    <name type="scientific">Modicella reniformis</name>
    <dbReference type="NCBI Taxonomy" id="1440133"/>
    <lineage>
        <taxon>Eukaryota</taxon>
        <taxon>Fungi</taxon>
        <taxon>Fungi incertae sedis</taxon>
        <taxon>Mucoromycota</taxon>
        <taxon>Mortierellomycotina</taxon>
        <taxon>Mortierellomycetes</taxon>
        <taxon>Mortierellales</taxon>
        <taxon>Mortierellaceae</taxon>
        <taxon>Modicella</taxon>
    </lineage>
</organism>
<gene>
    <name evidence="1" type="ORF">BGZ65_009473</name>
</gene>